<dbReference type="EMBL" id="NMUH01000305">
    <property type="protein sequence ID" value="MQL76568.1"/>
    <property type="molecule type" value="Genomic_DNA"/>
</dbReference>
<gene>
    <name evidence="1" type="ORF">Taro_008963</name>
</gene>
<protein>
    <submittedName>
        <fullName evidence="1">Uncharacterized protein</fullName>
    </submittedName>
</protein>
<sequence>MKIFTAINIEISTDQWLQVVARTMVRGHGDSVLLRSRLSPHTASEGFAAAASTSQFLHRLGVEDMDVRAPPEV</sequence>
<organism evidence="1 2">
    <name type="scientific">Colocasia esculenta</name>
    <name type="common">Wild taro</name>
    <name type="synonym">Arum esculentum</name>
    <dbReference type="NCBI Taxonomy" id="4460"/>
    <lineage>
        <taxon>Eukaryota</taxon>
        <taxon>Viridiplantae</taxon>
        <taxon>Streptophyta</taxon>
        <taxon>Embryophyta</taxon>
        <taxon>Tracheophyta</taxon>
        <taxon>Spermatophyta</taxon>
        <taxon>Magnoliopsida</taxon>
        <taxon>Liliopsida</taxon>
        <taxon>Araceae</taxon>
        <taxon>Aroideae</taxon>
        <taxon>Colocasieae</taxon>
        <taxon>Colocasia</taxon>
    </lineage>
</organism>
<reference evidence="1" key="1">
    <citation type="submission" date="2017-07" db="EMBL/GenBank/DDBJ databases">
        <title>Taro Niue Genome Assembly and Annotation.</title>
        <authorList>
            <person name="Atibalentja N."/>
            <person name="Keating K."/>
            <person name="Fields C.J."/>
        </authorList>
    </citation>
    <scope>NUCLEOTIDE SEQUENCE</scope>
    <source>
        <strain evidence="1">Niue_2</strain>
        <tissue evidence="1">Leaf</tissue>
    </source>
</reference>
<dbReference type="Proteomes" id="UP000652761">
    <property type="component" value="Unassembled WGS sequence"/>
</dbReference>
<evidence type="ECO:0000313" key="2">
    <source>
        <dbReference type="Proteomes" id="UP000652761"/>
    </source>
</evidence>
<comment type="caution">
    <text evidence="1">The sequence shown here is derived from an EMBL/GenBank/DDBJ whole genome shotgun (WGS) entry which is preliminary data.</text>
</comment>
<keyword evidence="2" id="KW-1185">Reference proteome</keyword>
<proteinExistence type="predicted"/>
<name>A0A843TYT7_COLES</name>
<accession>A0A843TYT7</accession>
<evidence type="ECO:0000313" key="1">
    <source>
        <dbReference type="EMBL" id="MQL76568.1"/>
    </source>
</evidence>
<dbReference type="AlphaFoldDB" id="A0A843TYT7"/>